<name>A0A2S8BDA3_9MYCO</name>
<dbReference type="InterPro" id="IPR020845">
    <property type="entry name" value="AMP-binding_CS"/>
</dbReference>
<dbReference type="InterPro" id="IPR042099">
    <property type="entry name" value="ANL_N_sf"/>
</dbReference>
<sequence length="90" mass="9247">MIEAKAALIADPFLAAAPLLTELGLRVLAVEHLLSADPTDPVDTGEDDLALLQLTSGSTGAPKAVRITHRNVVANAEAMFVAPATTSTPT</sequence>
<dbReference type="GO" id="GO:0016874">
    <property type="term" value="F:ligase activity"/>
    <property type="evidence" value="ECO:0007669"/>
    <property type="project" value="UniProtKB-KW"/>
</dbReference>
<dbReference type="PROSITE" id="PS00455">
    <property type="entry name" value="AMP_BINDING"/>
    <property type="match status" value="1"/>
</dbReference>
<keyword evidence="2" id="KW-0436">Ligase</keyword>
<comment type="caution">
    <text evidence="2">The sequence shown here is derived from an EMBL/GenBank/DDBJ whole genome shotgun (WGS) entry which is preliminary data.</text>
</comment>
<evidence type="ECO:0000313" key="3">
    <source>
        <dbReference type="Proteomes" id="UP000238296"/>
    </source>
</evidence>
<evidence type="ECO:0000313" key="2">
    <source>
        <dbReference type="EMBL" id="PQM44619.1"/>
    </source>
</evidence>
<dbReference type="Pfam" id="PF00501">
    <property type="entry name" value="AMP-binding"/>
    <property type="match status" value="1"/>
</dbReference>
<protein>
    <submittedName>
        <fullName evidence="2">Ligase</fullName>
        <ecNumber evidence="2">6.2.1.-</ecNumber>
    </submittedName>
</protein>
<feature type="domain" description="AMP-dependent synthetase/ligase" evidence="1">
    <location>
        <begin position="30"/>
        <end position="80"/>
    </location>
</feature>
<dbReference type="Proteomes" id="UP000238296">
    <property type="component" value="Unassembled WGS sequence"/>
</dbReference>
<proteinExistence type="predicted"/>
<organism evidence="2 3">
    <name type="scientific">Mycobacterium talmoniae</name>
    <dbReference type="NCBI Taxonomy" id="1858794"/>
    <lineage>
        <taxon>Bacteria</taxon>
        <taxon>Bacillati</taxon>
        <taxon>Actinomycetota</taxon>
        <taxon>Actinomycetes</taxon>
        <taxon>Mycobacteriales</taxon>
        <taxon>Mycobacteriaceae</taxon>
        <taxon>Mycobacterium</taxon>
    </lineage>
</organism>
<dbReference type="Gene3D" id="3.40.50.12780">
    <property type="entry name" value="N-terminal domain of ligase-like"/>
    <property type="match status" value="1"/>
</dbReference>
<dbReference type="InterPro" id="IPR000873">
    <property type="entry name" value="AMP-dep_synth/lig_dom"/>
</dbReference>
<dbReference type="AlphaFoldDB" id="A0A2S8BDA3"/>
<dbReference type="EMBL" id="PPEA01000751">
    <property type="protein sequence ID" value="PQM44619.1"/>
    <property type="molecule type" value="Genomic_DNA"/>
</dbReference>
<gene>
    <name evidence="2" type="ORF">C1Y40_05218</name>
</gene>
<evidence type="ECO:0000259" key="1">
    <source>
        <dbReference type="Pfam" id="PF00501"/>
    </source>
</evidence>
<dbReference type="EC" id="6.2.1.-" evidence="2"/>
<dbReference type="SUPFAM" id="SSF56801">
    <property type="entry name" value="Acetyl-CoA synthetase-like"/>
    <property type="match status" value="1"/>
</dbReference>
<reference evidence="2 3" key="1">
    <citation type="journal article" date="2017" name="Int. J. Syst. Evol. Microbiol.">
        <title>Mycobacterium talmoniae sp. nov., a slowly growing mycobacterium isolated from human respiratory samples.</title>
        <authorList>
            <person name="Davidson R.M."/>
            <person name="DeGroote M.A."/>
            <person name="Marola J.L."/>
            <person name="Buss S."/>
            <person name="Jones V."/>
            <person name="McNeil M.R."/>
            <person name="Freifeld A.G."/>
            <person name="Elaine Epperson L."/>
            <person name="Hasan N.A."/>
            <person name="Jackson M."/>
            <person name="Iwen P.C."/>
            <person name="Salfinger M."/>
            <person name="Strong M."/>
        </authorList>
    </citation>
    <scope>NUCLEOTIDE SEQUENCE [LARGE SCALE GENOMIC DNA]</scope>
    <source>
        <strain evidence="2 3">ATCC BAA-2683</strain>
    </source>
</reference>
<accession>A0A2S8BDA3</accession>